<reference evidence="2" key="4">
    <citation type="submission" date="2014-05" db="EMBL/GenBank/DDBJ databases">
        <authorList>
            <person name="Wang L."/>
            <person name="Yang H."/>
            <person name="Xiang H."/>
        </authorList>
    </citation>
    <scope>NUCLEOTIDE SEQUENCE</scope>
    <source>
        <strain evidence="2">CGMCC 1.2087</strain>
        <plasmid evidence="2">pHM300</plasmid>
    </source>
</reference>
<keyword evidence="1" id="KW-1133">Transmembrane helix</keyword>
<dbReference type="Proteomes" id="UP000027075">
    <property type="component" value="Plasmid HMPLAS2"/>
</dbReference>
<accession>I3R9Y2</accession>
<reference evidence="4 7" key="5">
    <citation type="submission" date="2019-04" db="EMBL/GenBank/DDBJ databases">
        <title>Methylomes of two halophilic Archaea, Haloarcula marismortui and Haloferax mediterranei.</title>
        <authorList>
            <person name="DasSarma S."/>
            <person name="DasSarma P."/>
            <person name="DasSarma S."/>
            <person name="Fomenkov A."/>
            <person name="Vincze T."/>
            <person name="Anton B.P."/>
            <person name="Roberts R.J."/>
        </authorList>
    </citation>
    <scope>NUCLEOTIDE SEQUENCE [LARGE SCALE GENOMIC DNA]</scope>
    <source>
        <strain evidence="4">ATCC 33500</strain>
        <strain evidence="7">ATCC 33500 / DSM 1411 / JCM 8866 / NBRC 14739 / NCIMB 2177 / R-4</strain>
        <plasmid evidence="4 7">pHME322</plasmid>
    </source>
</reference>
<evidence type="ECO:0000313" key="4">
    <source>
        <dbReference type="EMBL" id="QCQ77202.1"/>
    </source>
</evidence>
<feature type="transmembrane region" description="Helical" evidence="1">
    <location>
        <begin position="49"/>
        <end position="66"/>
    </location>
</feature>
<reference evidence="3 6" key="3">
    <citation type="submission" date="2014-04" db="EMBL/GenBank/DDBJ databases">
        <title>Transcriptional profiles of Haloferax mediterranei on the basis of nitrogen availability.</title>
        <authorList>
            <person name="Bautista V."/>
        </authorList>
    </citation>
    <scope>NUCLEOTIDE SEQUENCE [LARGE SCALE GENOMIC DNA]</scope>
    <source>
        <strain evidence="3">ATCC 33500</strain>
        <strain evidence="6">ATCC 33500 / DSM 1411 / JCM 8866 / NBRC 14739 / NCIMB 2177 / R-4</strain>
        <plasmid evidence="3">HMPLAS2</plasmid>
        <plasmid evidence="6">Plasmid HMPLAS2</plasmid>
    </source>
</reference>
<dbReference type="KEGG" id="hme:HFX_5208"/>
<dbReference type="HOGENOM" id="CLU_096028_4_1_2"/>
<protein>
    <recommendedName>
        <fullName evidence="8">VanZ-like domain-containing protein</fullName>
    </recommendedName>
</protein>
<geneLocation type="plasmid" evidence="2 5">
    <name>pHM300</name>
</geneLocation>
<dbReference type="AlphaFoldDB" id="I3R9Y2"/>
<evidence type="ECO:0008006" key="8">
    <source>
        <dbReference type="Google" id="ProtNLM"/>
    </source>
</evidence>
<organism evidence="2 5">
    <name type="scientific">Haloferax mediterranei (strain ATCC 33500 / DSM 1411 / JCM 8866 / NBRC 14739 / NCIMB 2177 / R-4)</name>
    <name type="common">Halobacterium mediterranei</name>
    <dbReference type="NCBI Taxonomy" id="523841"/>
    <lineage>
        <taxon>Archaea</taxon>
        <taxon>Methanobacteriati</taxon>
        <taxon>Methanobacteriota</taxon>
        <taxon>Stenosarchaea group</taxon>
        <taxon>Halobacteria</taxon>
        <taxon>Halobacteriales</taxon>
        <taxon>Haloferacaceae</taxon>
        <taxon>Haloferax</taxon>
    </lineage>
</organism>
<dbReference type="GeneID" id="54818071"/>
<evidence type="ECO:0000313" key="2">
    <source>
        <dbReference type="EMBL" id="AFK21042.1"/>
    </source>
</evidence>
<dbReference type="PANTHER" id="PTHR28008">
    <property type="entry name" value="DOMAIN PROTEIN, PUTATIVE (AFU_ORTHOLOGUE AFUA_3G10980)-RELATED"/>
    <property type="match status" value="1"/>
</dbReference>
<evidence type="ECO:0000256" key="1">
    <source>
        <dbReference type="SAM" id="Phobius"/>
    </source>
</evidence>
<dbReference type="OrthoDB" id="214957at2157"/>
<dbReference type="EMBL" id="CP001870">
    <property type="protein sequence ID" value="AFK21042.1"/>
    <property type="molecule type" value="Genomic_DNA"/>
</dbReference>
<keyword evidence="1" id="KW-0812">Transmembrane</keyword>
<evidence type="ECO:0000313" key="3">
    <source>
        <dbReference type="EMBL" id="AHZ24098.1"/>
    </source>
</evidence>
<evidence type="ECO:0000313" key="7">
    <source>
        <dbReference type="Proteomes" id="UP000299011"/>
    </source>
</evidence>
<proteinExistence type="predicted"/>
<feature type="transmembrane region" description="Helical" evidence="1">
    <location>
        <begin position="107"/>
        <end position="124"/>
    </location>
</feature>
<evidence type="ECO:0000313" key="6">
    <source>
        <dbReference type="Proteomes" id="UP000027075"/>
    </source>
</evidence>
<feature type="transmembrane region" description="Helical" evidence="1">
    <location>
        <begin position="15"/>
        <end position="33"/>
    </location>
</feature>
<reference evidence="2 5" key="2">
    <citation type="journal article" date="2012" name="J. Bacteriol.">
        <title>Complete genome sequence of the metabolically versatile halophilic archaeon Haloferax mediterranei, a poly(3-hydroxybutyrate-co-3-hydroxyvalerate) producer.</title>
        <authorList>
            <person name="Han J."/>
            <person name="Zhang F."/>
            <person name="Hou J."/>
            <person name="Liu X."/>
            <person name="Li M."/>
            <person name="Liu H."/>
            <person name="Cai L."/>
            <person name="Zhang B."/>
            <person name="Chen Y."/>
            <person name="Zhou J."/>
            <person name="Hu S."/>
            <person name="Xiang H."/>
        </authorList>
    </citation>
    <scope>NUCLEOTIDE SEQUENCE [LARGE SCALE GENOMIC DNA]</scope>
    <source>
        <strain evidence="5">ATCC 33500 / DSM 1411 / JCM 8866 / NBRC 14739 / NCIMB 2177 / R-4</strain>
        <strain evidence="2">CGMCC 1.2087</strain>
        <plasmid evidence="5">pHM300</plasmid>
    </source>
</reference>
<dbReference type="Proteomes" id="UP000299011">
    <property type="component" value="Plasmid pHME322"/>
</dbReference>
<geneLocation type="plasmid" evidence="4 7">
    <name>pHME322</name>
</geneLocation>
<reference evidence="2" key="1">
    <citation type="journal article" date="2012" name="Appl. Environ. Microbiol.">
        <title>Identification of the haloarchaeal phasin (PhaP) that functions in polyhydroxyalkanoate accumulation and granule formation in Haloferax mediterranei.</title>
        <authorList>
            <person name="Cai S."/>
            <person name="Cai L."/>
            <person name="Liu H."/>
            <person name="Liu X."/>
            <person name="Han J."/>
            <person name="Zhou J."/>
            <person name="Xiang H."/>
        </authorList>
    </citation>
    <scope>NUCLEOTIDE SEQUENCE</scope>
    <source>
        <strain evidence="2">CGMCC 1.2087</strain>
    </source>
</reference>
<dbReference type="RefSeq" id="WP_014732687.1">
    <property type="nucleotide sequence ID" value="NC_017943.1"/>
</dbReference>
<evidence type="ECO:0000313" key="5">
    <source>
        <dbReference type="Proteomes" id="UP000006469"/>
    </source>
</evidence>
<dbReference type="PANTHER" id="PTHR28008:SF1">
    <property type="entry name" value="DOMAIN PROTEIN, PUTATIVE (AFU_ORTHOLOGUE AFUA_3G10980)-RELATED"/>
    <property type="match status" value="1"/>
</dbReference>
<geneLocation type="plasmid" evidence="3 6">
    <name>HMPLAS2</name>
</geneLocation>
<dbReference type="EMBL" id="CP039141">
    <property type="protein sequence ID" value="QCQ77202.1"/>
    <property type="molecule type" value="Genomic_DNA"/>
</dbReference>
<dbReference type="NCBIfam" id="NF037970">
    <property type="entry name" value="vanZ_1"/>
    <property type="match status" value="1"/>
</dbReference>
<sequence length="131" mass="13710">MSDRTSGTSGGKERWHGVTASALLLLVGSLIPLPPRHNPDFGAYGPDKLLHLLGHAGFAAALVAAFDDTEPPFRGALTAVVVSTAYGVGTELLQEVIPGREFERGDVMASLVGSIIGAFGWLLLRTRKSAA</sequence>
<keyword evidence="1" id="KW-0472">Membrane</keyword>
<name>I3R9Y2_HALMT</name>
<dbReference type="EMBL" id="CP007553">
    <property type="protein sequence ID" value="AHZ24098.1"/>
    <property type="molecule type" value="Genomic_DNA"/>
</dbReference>
<dbReference type="Proteomes" id="UP000006469">
    <property type="component" value="Plasmid pHM300"/>
</dbReference>
<gene>
    <name evidence="2" type="ordered locus">HFX_5208</name>
    <name evidence="3" type="ORF">BM92_17990</name>
    <name evidence="4" type="ORF">E6P09_17935</name>
</gene>
<keyword evidence="2" id="KW-0614">Plasmid</keyword>